<evidence type="ECO:0000313" key="3">
    <source>
        <dbReference type="Proteomes" id="UP000198804"/>
    </source>
</evidence>
<evidence type="ECO:0000256" key="1">
    <source>
        <dbReference type="SAM" id="SignalP"/>
    </source>
</evidence>
<proteinExistence type="predicted"/>
<gene>
    <name evidence="2" type="ORF">SAMN04488125_11957</name>
</gene>
<sequence length="115" mass="12101">MRPSTISGLGVFLAALPVAAAAEAITVRTENFARPPYSGATYYVYERAGQTVCTKLSVCNKFNACDVTYKPGAYKDPEDAEAGAPFATTPAVAIPPASLSKHVCLTRFGLPGQSR</sequence>
<keyword evidence="1" id="KW-0732">Signal</keyword>
<accession>A0A1I4J753</accession>
<dbReference type="STRING" id="414703.SAMN04488125_11957"/>
<reference evidence="3" key="1">
    <citation type="submission" date="2016-10" db="EMBL/GenBank/DDBJ databases">
        <authorList>
            <person name="Varghese N."/>
            <person name="Submissions S."/>
        </authorList>
    </citation>
    <scope>NUCLEOTIDE SEQUENCE [LARGE SCALE GENOMIC DNA]</scope>
    <source>
        <strain evidence="3">CGMCC 1.6474</strain>
    </source>
</reference>
<feature type="signal peptide" evidence="1">
    <location>
        <begin position="1"/>
        <end position="20"/>
    </location>
</feature>
<evidence type="ECO:0000313" key="2">
    <source>
        <dbReference type="EMBL" id="SFL62415.1"/>
    </source>
</evidence>
<organism evidence="2 3">
    <name type="scientific">Methylorubrum salsuginis</name>
    <dbReference type="NCBI Taxonomy" id="414703"/>
    <lineage>
        <taxon>Bacteria</taxon>
        <taxon>Pseudomonadati</taxon>
        <taxon>Pseudomonadota</taxon>
        <taxon>Alphaproteobacteria</taxon>
        <taxon>Hyphomicrobiales</taxon>
        <taxon>Methylobacteriaceae</taxon>
        <taxon>Methylorubrum</taxon>
    </lineage>
</organism>
<name>A0A1I4J753_9HYPH</name>
<dbReference type="OrthoDB" id="7997719at2"/>
<dbReference type="Proteomes" id="UP000198804">
    <property type="component" value="Unassembled WGS sequence"/>
</dbReference>
<dbReference type="EMBL" id="FOSV01000019">
    <property type="protein sequence ID" value="SFL62415.1"/>
    <property type="molecule type" value="Genomic_DNA"/>
</dbReference>
<dbReference type="RefSeq" id="WP_091950070.1">
    <property type="nucleotide sequence ID" value="NZ_FOSV01000019.1"/>
</dbReference>
<feature type="chain" id="PRO_5011538553" evidence="1">
    <location>
        <begin position="21"/>
        <end position="115"/>
    </location>
</feature>
<protein>
    <submittedName>
        <fullName evidence="2">Uncharacterized protein</fullName>
    </submittedName>
</protein>
<dbReference type="AlphaFoldDB" id="A0A1I4J753"/>
<keyword evidence="3" id="KW-1185">Reference proteome</keyword>